<protein>
    <recommendedName>
        <fullName evidence="5">WH1 domain-containing protein</fullName>
    </recommendedName>
</protein>
<keyword evidence="3" id="KW-0472">Membrane</keyword>
<dbReference type="SMART" id="SM00461">
    <property type="entry name" value="WH1"/>
    <property type="match status" value="1"/>
</dbReference>
<gene>
    <name evidence="6" type="ORF">ANANG_G00163640</name>
</gene>
<dbReference type="GO" id="GO:0019901">
    <property type="term" value="F:protein kinase binding"/>
    <property type="evidence" value="ECO:0007669"/>
    <property type="project" value="TreeGrafter"/>
</dbReference>
<feature type="compositionally biased region" description="Pro residues" evidence="4">
    <location>
        <begin position="311"/>
        <end position="320"/>
    </location>
</feature>
<dbReference type="EMBL" id="JAFIRN010000008">
    <property type="protein sequence ID" value="KAG5844546.1"/>
    <property type="molecule type" value="Genomic_DNA"/>
</dbReference>
<dbReference type="InterPro" id="IPR041937">
    <property type="entry name" value="SPRE_EVH1"/>
</dbReference>
<dbReference type="GO" id="GO:0005886">
    <property type="term" value="C:plasma membrane"/>
    <property type="evidence" value="ECO:0007669"/>
    <property type="project" value="UniProtKB-SubCell"/>
</dbReference>
<feature type="region of interest" description="Disordered" evidence="4">
    <location>
        <begin position="227"/>
        <end position="348"/>
    </location>
</feature>
<dbReference type="PROSITE" id="PS50229">
    <property type="entry name" value="WH1"/>
    <property type="match status" value="1"/>
</dbReference>
<dbReference type="PANTHER" id="PTHR11202:SF19">
    <property type="entry name" value="SPROUTY-RELATED, EVH1 DOMAIN-CONTAINING PROTEIN 3"/>
    <property type="match status" value="1"/>
</dbReference>
<dbReference type="SUPFAM" id="SSF50729">
    <property type="entry name" value="PH domain-like"/>
    <property type="match status" value="1"/>
</dbReference>
<name>A0A9D3M8Q2_ANGAN</name>
<feature type="compositionally biased region" description="Low complexity" evidence="4">
    <location>
        <begin position="321"/>
        <end position="342"/>
    </location>
</feature>
<evidence type="ECO:0000256" key="4">
    <source>
        <dbReference type="SAM" id="MobiDB-lite"/>
    </source>
</evidence>
<dbReference type="InterPro" id="IPR011993">
    <property type="entry name" value="PH-like_dom_sf"/>
</dbReference>
<dbReference type="GO" id="GO:0043409">
    <property type="term" value="P:negative regulation of MAPK cascade"/>
    <property type="evidence" value="ECO:0007669"/>
    <property type="project" value="TreeGrafter"/>
</dbReference>
<evidence type="ECO:0000256" key="3">
    <source>
        <dbReference type="ARBA" id="ARBA00023136"/>
    </source>
</evidence>
<evidence type="ECO:0000313" key="7">
    <source>
        <dbReference type="Proteomes" id="UP001044222"/>
    </source>
</evidence>
<keyword evidence="7" id="KW-1185">Reference proteome</keyword>
<reference evidence="6" key="1">
    <citation type="submission" date="2021-01" db="EMBL/GenBank/DDBJ databases">
        <title>A chromosome-scale assembly of European eel, Anguilla anguilla.</title>
        <authorList>
            <person name="Henkel C."/>
            <person name="Jong-Raadsen S.A."/>
            <person name="Dufour S."/>
            <person name="Weltzien F.-A."/>
            <person name="Palstra A.P."/>
            <person name="Pelster B."/>
            <person name="Spaink H.P."/>
            <person name="Van Den Thillart G.E."/>
            <person name="Jansen H."/>
            <person name="Zahm M."/>
            <person name="Klopp C."/>
            <person name="Cedric C."/>
            <person name="Louis A."/>
            <person name="Berthelot C."/>
            <person name="Parey E."/>
            <person name="Roest Crollius H."/>
            <person name="Montfort J."/>
            <person name="Robinson-Rechavi M."/>
            <person name="Bucao C."/>
            <person name="Bouchez O."/>
            <person name="Gislard M."/>
            <person name="Lluch J."/>
            <person name="Milhes M."/>
            <person name="Lampietro C."/>
            <person name="Lopez Roques C."/>
            <person name="Donnadieu C."/>
            <person name="Braasch I."/>
            <person name="Desvignes T."/>
            <person name="Postlethwait J."/>
            <person name="Bobe J."/>
            <person name="Guiguen Y."/>
            <person name="Dirks R."/>
        </authorList>
    </citation>
    <scope>NUCLEOTIDE SEQUENCE</scope>
    <source>
        <strain evidence="6">Tag_6206</strain>
        <tissue evidence="6">Liver</tissue>
    </source>
</reference>
<comment type="caution">
    <text evidence="6">The sequence shown here is derived from an EMBL/GenBank/DDBJ whole genome shotgun (WGS) entry which is preliminary data.</text>
</comment>
<dbReference type="AlphaFoldDB" id="A0A9D3M8Q2"/>
<feature type="compositionally biased region" description="Low complexity" evidence="4">
    <location>
        <begin position="242"/>
        <end position="258"/>
    </location>
</feature>
<dbReference type="FunFam" id="2.30.29.30:FF:000052">
    <property type="entry name" value="Sprouty-related, EVH1 domain containing 2"/>
    <property type="match status" value="1"/>
</dbReference>
<evidence type="ECO:0000256" key="1">
    <source>
        <dbReference type="ARBA" id="ARBA00004202"/>
    </source>
</evidence>
<dbReference type="InterPro" id="IPR000697">
    <property type="entry name" value="WH1/EVH1_dom"/>
</dbReference>
<evidence type="ECO:0000259" key="5">
    <source>
        <dbReference type="PROSITE" id="PS50229"/>
    </source>
</evidence>
<dbReference type="Proteomes" id="UP001044222">
    <property type="component" value="Chromosome 8"/>
</dbReference>
<accession>A0A9D3M8Q2</accession>
<dbReference type="CDD" id="cd10574">
    <property type="entry name" value="EVH1_SPRED-like"/>
    <property type="match status" value="1"/>
</dbReference>
<evidence type="ECO:0000256" key="2">
    <source>
        <dbReference type="ARBA" id="ARBA00022475"/>
    </source>
</evidence>
<sequence>MERDVVRVRAVVMTRDDSSGGWVPLGGGGLSHVAICKGRSPGDRGRRDYCIRGERLRDRAPVLECLVRRGLVYNKVNPIFHHWRVEDQKFGLTFQSPADAISFEQGLHGVMDRLERESDSPSSSTPEEGDTEDDGQASRTGSESSSNSRKEMLPKPVTIVTSESSSPCFALPSAAEDYGYGAQHGVTTQTPAQIHIRPVQLQPPQTSAADKSELCVVRFGKEQAGAGEGTVTLDTKASQRLSSSSSPTPNTVTSPPASDSSRGSPSCCLRASRTRRRGGGAGRDCGLTLGLSASPSTSGGAAGGPRDEGPCPAPPSPAPPAASTAAPSSARRRTGGAAAETPGPRPSLLAPLDVRLVRREPALPLHLRPRGRVLGTLLVRGPAGGAGEPAVLRPLGGSARPLPPGALHVLLPAPVRLPALRGAVRLLRGEAQGRPVIPDERAGRGGGMRNTWKTPPLPVPLRAAITTAPVPLNLSSNIPQTVALIWEAFFPFCAPLYSQSLESSTRSKGCYWPGCPWKNSAGPIERPAPRRTGATWGTDPQEMWSEDRWNCVKSFST</sequence>
<feature type="compositionally biased region" description="Low complexity" evidence="4">
    <location>
        <begin position="284"/>
        <end position="299"/>
    </location>
</feature>
<dbReference type="Gene3D" id="2.30.29.30">
    <property type="entry name" value="Pleckstrin-homology domain (PH domain)/Phosphotyrosine-binding domain (PTB)"/>
    <property type="match status" value="1"/>
</dbReference>
<dbReference type="Pfam" id="PF00568">
    <property type="entry name" value="WH1"/>
    <property type="match status" value="1"/>
</dbReference>
<feature type="region of interest" description="Disordered" evidence="4">
    <location>
        <begin position="436"/>
        <end position="455"/>
    </location>
</feature>
<feature type="domain" description="WH1" evidence="5">
    <location>
        <begin position="1"/>
        <end position="114"/>
    </location>
</feature>
<feature type="compositionally biased region" description="Polar residues" evidence="4">
    <location>
        <begin position="232"/>
        <end position="241"/>
    </location>
</feature>
<organism evidence="6 7">
    <name type="scientific">Anguilla anguilla</name>
    <name type="common">European freshwater eel</name>
    <name type="synonym">Muraena anguilla</name>
    <dbReference type="NCBI Taxonomy" id="7936"/>
    <lineage>
        <taxon>Eukaryota</taxon>
        <taxon>Metazoa</taxon>
        <taxon>Chordata</taxon>
        <taxon>Craniata</taxon>
        <taxon>Vertebrata</taxon>
        <taxon>Euteleostomi</taxon>
        <taxon>Actinopterygii</taxon>
        <taxon>Neopterygii</taxon>
        <taxon>Teleostei</taxon>
        <taxon>Anguilliformes</taxon>
        <taxon>Anguillidae</taxon>
        <taxon>Anguilla</taxon>
    </lineage>
</organism>
<dbReference type="PANTHER" id="PTHR11202">
    <property type="entry name" value="SPROUTY-RELATED, EVH1 DOMAIN-CONTAINING PROTEIN FAMILY MEMBER"/>
    <property type="match status" value="1"/>
</dbReference>
<evidence type="ECO:0000313" key="6">
    <source>
        <dbReference type="EMBL" id="KAG5844546.1"/>
    </source>
</evidence>
<proteinExistence type="predicted"/>
<keyword evidence="2" id="KW-1003">Cell membrane</keyword>
<feature type="compositionally biased region" description="Low complexity" evidence="4">
    <location>
        <begin position="138"/>
        <end position="147"/>
    </location>
</feature>
<comment type="subcellular location">
    <subcellularLocation>
        <location evidence="1">Cell membrane</location>
        <topology evidence="1">Peripheral membrane protein</topology>
    </subcellularLocation>
</comment>
<feature type="region of interest" description="Disordered" evidence="4">
    <location>
        <begin position="114"/>
        <end position="154"/>
    </location>
</feature>